<dbReference type="InterPro" id="IPR000620">
    <property type="entry name" value="EamA_dom"/>
</dbReference>
<evidence type="ECO:0000259" key="2">
    <source>
        <dbReference type="Pfam" id="PF00892"/>
    </source>
</evidence>
<keyword evidence="1" id="KW-0812">Transmembrane</keyword>
<reference evidence="3 4" key="1">
    <citation type="submission" date="2017-09" db="EMBL/GenBank/DDBJ databases">
        <title>Depth-based differentiation of microbial function through sediment-hosted aquifers and enrichment of novel symbionts in the deep terrestrial subsurface.</title>
        <authorList>
            <person name="Probst A.J."/>
            <person name="Ladd B."/>
            <person name="Jarett J.K."/>
            <person name="Geller-Mcgrath D.E."/>
            <person name="Sieber C.M."/>
            <person name="Emerson J.B."/>
            <person name="Anantharaman K."/>
            <person name="Thomas B.C."/>
            <person name="Malmstrom R."/>
            <person name="Stieglmeier M."/>
            <person name="Klingl A."/>
            <person name="Woyke T."/>
            <person name="Ryan C.M."/>
            <person name="Banfield J.F."/>
        </authorList>
    </citation>
    <scope>NUCLEOTIDE SEQUENCE [LARGE SCALE GENOMIC DNA]</scope>
    <source>
        <strain evidence="3">CG11_big_fil_rev_8_21_14_0_20_36_8</strain>
    </source>
</reference>
<protein>
    <recommendedName>
        <fullName evidence="2">EamA domain-containing protein</fullName>
    </recommendedName>
</protein>
<feature type="transmembrane region" description="Helical" evidence="1">
    <location>
        <begin position="83"/>
        <end position="100"/>
    </location>
</feature>
<name>A0A2M6IT59_9BACT</name>
<accession>A0A2M6IT59</accession>
<feature type="transmembrane region" description="Helical" evidence="1">
    <location>
        <begin position="22"/>
        <end position="47"/>
    </location>
</feature>
<comment type="caution">
    <text evidence="3">The sequence shown here is derived from an EMBL/GenBank/DDBJ whole genome shotgun (WGS) entry which is preliminary data.</text>
</comment>
<evidence type="ECO:0000256" key="1">
    <source>
        <dbReference type="SAM" id="Phobius"/>
    </source>
</evidence>
<keyword evidence="1" id="KW-0472">Membrane</keyword>
<dbReference type="SUPFAM" id="SSF103481">
    <property type="entry name" value="Multidrug resistance efflux transporter EmrE"/>
    <property type="match status" value="2"/>
</dbReference>
<dbReference type="InterPro" id="IPR037185">
    <property type="entry name" value="EmrE-like"/>
</dbReference>
<feature type="transmembrane region" description="Helical" evidence="1">
    <location>
        <begin position="170"/>
        <end position="191"/>
    </location>
</feature>
<dbReference type="EMBL" id="PCVM01000108">
    <property type="protein sequence ID" value="PIQ73062.1"/>
    <property type="molecule type" value="Genomic_DNA"/>
</dbReference>
<dbReference type="Proteomes" id="UP000231056">
    <property type="component" value="Unassembled WGS sequence"/>
</dbReference>
<dbReference type="Pfam" id="PF00892">
    <property type="entry name" value="EamA"/>
    <property type="match status" value="1"/>
</dbReference>
<organism evidence="3 4">
    <name type="scientific">Candidatus Roizmanbacteria bacterium CG11_big_fil_rev_8_21_14_0_20_36_8</name>
    <dbReference type="NCBI Taxonomy" id="1974856"/>
    <lineage>
        <taxon>Bacteria</taxon>
        <taxon>Candidatus Roizmaniibacteriota</taxon>
    </lineage>
</organism>
<evidence type="ECO:0000313" key="4">
    <source>
        <dbReference type="Proteomes" id="UP000231056"/>
    </source>
</evidence>
<feature type="domain" description="EamA" evidence="2">
    <location>
        <begin position="82"/>
        <end position="215"/>
    </location>
</feature>
<dbReference type="GO" id="GO:0016020">
    <property type="term" value="C:membrane"/>
    <property type="evidence" value="ECO:0007669"/>
    <property type="project" value="InterPro"/>
</dbReference>
<feature type="transmembrane region" description="Helical" evidence="1">
    <location>
        <begin position="198"/>
        <end position="215"/>
    </location>
</feature>
<feature type="transmembrane region" description="Helical" evidence="1">
    <location>
        <begin position="146"/>
        <end position="164"/>
    </location>
</feature>
<sequence length="216" mass="23883">MVGAAIISYGVFERGRFYAAKLLDASTMTVIGNLVGVISFLASIFLYSEALTGEKILGSILVLFSLILVTYHDNSAKNVSLKGVLIAIIISIFAGIAVSFDKAGATYFNPALYSLVMWTFPILFVLFPSIPLLTLKREVQKTTWKIPFLALINIAAYYFMLSALKLHEATMIIPILQTSTIWTVVLGILILHERENMWKKILAALVGFIGVVFLVW</sequence>
<feature type="transmembrane region" description="Helical" evidence="1">
    <location>
        <begin position="112"/>
        <end position="134"/>
    </location>
</feature>
<feature type="transmembrane region" description="Helical" evidence="1">
    <location>
        <begin position="53"/>
        <end position="71"/>
    </location>
</feature>
<dbReference type="AlphaFoldDB" id="A0A2M6IT59"/>
<gene>
    <name evidence="3" type="ORF">COV58_04555</name>
</gene>
<evidence type="ECO:0000313" key="3">
    <source>
        <dbReference type="EMBL" id="PIQ73062.1"/>
    </source>
</evidence>
<keyword evidence="1" id="KW-1133">Transmembrane helix</keyword>
<proteinExistence type="predicted"/>